<sequence length="863" mass="98280">MSPNRSISSKGEYHKDNNTITSQQSPKNWMISLALSHCDLLQSEHHNGVINNKHYSTMSYETYRAFLHIVCKHLGMSDPTDAIDDFFSRDPNNKNLIADLLSETSLAGYESYAQCFGVGFYKVIVNDRRVFRIPVSFGTTVLRKPQNSVQTSKGSQKSHSNETNYTVLGVVDHGVTHRASAPTDTERVNTPKTLSVRESLVSSHGMTLTTVSCDTEAAPGYCQQVHYMVVSRMYPRECLFAIPLNLLCTSDELDENRAYFYAIRSNTGTSAPRIKYQNDPMQLFPVNISVGYLRGSLLECAHRLFSMVFMRLLAYFNQRKDLFTRPDGEASGKAAMIGKVSWAGGGGAQASPQQNAPGHMTKDESGQSTDDSNTHRSKAAHPGRSAVFSGGSTEESQRLRDEFSVTLFKFGSVLEETILALQGVFNLKEPDFQPDEDYVIDPSRDYLMLPHVTKLLKVWDQQIDSVMERLNPYRTTDCGPLDEVDYWRHRCKVLTAIAEALRSKKSQWVINAWAVLNPEAPPYNRGAEIKAQMLEAKDNASQSIRNILREVRAAIRMLTTFENTYLLERQRVEATSQDNRWEFDRKSLFGDIHYMKRILTDIYDMAKVVFNTHSFLYRQCANEFYHMFGPELKNITGDNKTLSEILRLVDQLFTAMKSQELPCPFLQKNEKAWLKVKTEFEDNASMIDAKAKNFINDYFAHIRGPTSAFDLLEKFKSVKARAAITCLLKDKYRDVLRSFGNEVKARYISLAEELRKYERARHRSWEAEVNATVSLRLSQPILFKHTNQIPYDQVWVVHDYSSYVFFEYCGCLPVYEVNFDSRLWSVVQEAARMELFGLALPEIGRFLGLRVSDPAVEALTNSG</sequence>
<proteinExistence type="inferred from homology"/>
<reference evidence="4 5" key="1">
    <citation type="submission" date="2015-03" db="EMBL/GenBank/DDBJ databases">
        <title>Draft genome of the nematode, Opisthorchis viverrini.</title>
        <authorList>
            <person name="Mitreva M."/>
        </authorList>
    </citation>
    <scope>NUCLEOTIDE SEQUENCE [LARGE SCALE GENOMIC DNA]</scope>
    <source>
        <strain evidence="4">Khon Kaen</strain>
    </source>
</reference>
<evidence type="ECO:0000313" key="5">
    <source>
        <dbReference type="Proteomes" id="UP000243686"/>
    </source>
</evidence>
<dbReference type="PANTHER" id="PTHR46532">
    <property type="entry name" value="MALE FERTILITY FACTOR KL5"/>
    <property type="match status" value="1"/>
</dbReference>
<dbReference type="InterPro" id="IPR026983">
    <property type="entry name" value="DHC"/>
</dbReference>
<dbReference type="PANTHER" id="PTHR46532:SF4">
    <property type="entry name" value="AAA+ ATPASE DOMAIN-CONTAINING PROTEIN"/>
    <property type="match status" value="1"/>
</dbReference>
<feature type="region of interest" description="Disordered" evidence="2">
    <location>
        <begin position="344"/>
        <end position="393"/>
    </location>
</feature>
<gene>
    <name evidence="4" type="ORF">X801_05563</name>
</gene>
<feature type="region of interest" description="Disordered" evidence="2">
    <location>
        <begin position="1"/>
        <end position="21"/>
    </location>
</feature>
<keyword evidence="5" id="KW-1185">Reference proteome</keyword>
<name>A0A1S8WWI3_OPIVI</name>
<comment type="similarity">
    <text evidence="1">Belongs to the dynein heavy chain family.</text>
</comment>
<feature type="compositionally biased region" description="Low complexity" evidence="2">
    <location>
        <begin position="349"/>
        <end position="358"/>
    </location>
</feature>
<dbReference type="GO" id="GO:0051959">
    <property type="term" value="F:dynein light intermediate chain binding"/>
    <property type="evidence" value="ECO:0007669"/>
    <property type="project" value="InterPro"/>
</dbReference>
<evidence type="ECO:0000313" key="4">
    <source>
        <dbReference type="EMBL" id="OON18583.1"/>
    </source>
</evidence>
<accession>A0A1S8WWI3</accession>
<dbReference type="GO" id="GO:0007018">
    <property type="term" value="P:microtubule-based movement"/>
    <property type="evidence" value="ECO:0007669"/>
    <property type="project" value="InterPro"/>
</dbReference>
<evidence type="ECO:0000259" key="3">
    <source>
        <dbReference type="Pfam" id="PF08385"/>
    </source>
</evidence>
<feature type="domain" description="Dynein heavy chain tail" evidence="3">
    <location>
        <begin position="545"/>
        <end position="744"/>
    </location>
</feature>
<dbReference type="InterPro" id="IPR013594">
    <property type="entry name" value="Dynein_heavy_tail"/>
</dbReference>
<dbReference type="Pfam" id="PF08385">
    <property type="entry name" value="DHC_N1"/>
    <property type="match status" value="2"/>
</dbReference>
<dbReference type="Proteomes" id="UP000243686">
    <property type="component" value="Unassembled WGS sequence"/>
</dbReference>
<dbReference type="GO" id="GO:0005858">
    <property type="term" value="C:axonemal dynein complex"/>
    <property type="evidence" value="ECO:0007669"/>
    <property type="project" value="TreeGrafter"/>
</dbReference>
<evidence type="ECO:0000256" key="2">
    <source>
        <dbReference type="SAM" id="MobiDB-lite"/>
    </source>
</evidence>
<organism evidence="4 5">
    <name type="scientific">Opisthorchis viverrini</name>
    <name type="common">Southeast Asian liver fluke</name>
    <dbReference type="NCBI Taxonomy" id="6198"/>
    <lineage>
        <taxon>Eukaryota</taxon>
        <taxon>Metazoa</taxon>
        <taxon>Spiralia</taxon>
        <taxon>Lophotrochozoa</taxon>
        <taxon>Platyhelminthes</taxon>
        <taxon>Trematoda</taxon>
        <taxon>Digenea</taxon>
        <taxon>Opisthorchiida</taxon>
        <taxon>Opisthorchiata</taxon>
        <taxon>Opisthorchiidae</taxon>
        <taxon>Opisthorchis</taxon>
    </lineage>
</organism>
<evidence type="ECO:0000256" key="1">
    <source>
        <dbReference type="ARBA" id="ARBA00008887"/>
    </source>
</evidence>
<dbReference type="GO" id="GO:0045505">
    <property type="term" value="F:dynein intermediate chain binding"/>
    <property type="evidence" value="ECO:0007669"/>
    <property type="project" value="InterPro"/>
</dbReference>
<feature type="domain" description="Dynein heavy chain tail" evidence="3">
    <location>
        <begin position="452"/>
        <end position="540"/>
    </location>
</feature>
<dbReference type="AlphaFoldDB" id="A0A1S8WWI3"/>
<dbReference type="EMBL" id="KV894036">
    <property type="protein sequence ID" value="OON18583.1"/>
    <property type="molecule type" value="Genomic_DNA"/>
</dbReference>
<protein>
    <recommendedName>
        <fullName evidence="3">Dynein heavy chain tail domain-containing protein</fullName>
    </recommendedName>
</protein>